<sequence>MSTVLARRRGRNPHAHRDRPAAVDRYLNLIHDYRDRVRALHVKDFRAAVAERGKAEGWDCRKTVLAGLWAGPGHVRHAGRTARGLRRPADHRGRPRRPATPEDIVRLCGEWARDRR</sequence>
<keyword evidence="3" id="KW-1185">Reference proteome</keyword>
<organism evidence="2 3">
    <name type="scientific">Amycolatopsis deserti</name>
    <dbReference type="NCBI Taxonomy" id="185696"/>
    <lineage>
        <taxon>Bacteria</taxon>
        <taxon>Bacillati</taxon>
        <taxon>Actinomycetota</taxon>
        <taxon>Actinomycetes</taxon>
        <taxon>Pseudonocardiales</taxon>
        <taxon>Pseudonocardiaceae</taxon>
        <taxon>Amycolatopsis</taxon>
    </lineage>
</organism>
<comment type="caution">
    <text evidence="2">The sequence shown here is derived from an EMBL/GenBank/DDBJ whole genome shotgun (WGS) entry which is preliminary data.</text>
</comment>
<proteinExistence type="predicted"/>
<accession>A0ABQ3IGV9</accession>
<protein>
    <recommendedName>
        <fullName evidence="4">Integrase</fullName>
    </recommendedName>
</protein>
<evidence type="ECO:0008006" key="4">
    <source>
        <dbReference type="Google" id="ProtNLM"/>
    </source>
</evidence>
<reference evidence="3" key="1">
    <citation type="journal article" date="2019" name="Int. J. Syst. Evol. Microbiol.">
        <title>The Global Catalogue of Microorganisms (GCM) 10K type strain sequencing project: providing services to taxonomists for standard genome sequencing and annotation.</title>
        <authorList>
            <consortium name="The Broad Institute Genomics Platform"/>
            <consortium name="The Broad Institute Genome Sequencing Center for Infectious Disease"/>
            <person name="Wu L."/>
            <person name="Ma J."/>
        </authorList>
    </citation>
    <scope>NUCLEOTIDE SEQUENCE [LARGE SCALE GENOMIC DNA]</scope>
    <source>
        <strain evidence="3">CGMCC 4.7677</strain>
    </source>
</reference>
<name>A0ABQ3IGV9_9PSEU</name>
<evidence type="ECO:0000256" key="1">
    <source>
        <dbReference type="SAM" id="MobiDB-lite"/>
    </source>
</evidence>
<dbReference type="EMBL" id="BNAU01000001">
    <property type="protein sequence ID" value="GHE84068.1"/>
    <property type="molecule type" value="Genomic_DNA"/>
</dbReference>
<evidence type="ECO:0000313" key="2">
    <source>
        <dbReference type="EMBL" id="GHE84068.1"/>
    </source>
</evidence>
<evidence type="ECO:0000313" key="3">
    <source>
        <dbReference type="Proteomes" id="UP000605897"/>
    </source>
</evidence>
<gene>
    <name evidence="2" type="ORF">GCM10017786_14290</name>
</gene>
<feature type="region of interest" description="Disordered" evidence="1">
    <location>
        <begin position="79"/>
        <end position="101"/>
    </location>
</feature>
<dbReference type="Proteomes" id="UP000605897">
    <property type="component" value="Unassembled WGS sequence"/>
</dbReference>